<dbReference type="AlphaFoldDB" id="A0A8S4PKX2"/>
<dbReference type="OrthoDB" id="6115536at2759"/>
<keyword evidence="11" id="KW-1185">Reference proteome</keyword>
<evidence type="ECO:0000313" key="11">
    <source>
        <dbReference type="Proteomes" id="UP000749559"/>
    </source>
</evidence>
<dbReference type="SMART" id="SM00206">
    <property type="entry name" value="NTR"/>
    <property type="match status" value="1"/>
</dbReference>
<dbReference type="GO" id="GO:0046872">
    <property type="term" value="F:metal ion binding"/>
    <property type="evidence" value="ECO:0007669"/>
    <property type="project" value="UniProtKB-KW"/>
</dbReference>
<evidence type="ECO:0000313" key="10">
    <source>
        <dbReference type="EMBL" id="CAH1793848.1"/>
    </source>
</evidence>
<dbReference type="PANTHER" id="PTHR11844">
    <property type="entry name" value="METALLOPROTEASE INHIBITOR"/>
    <property type="match status" value="1"/>
</dbReference>
<dbReference type="PROSITE" id="PS50189">
    <property type="entry name" value="NTR"/>
    <property type="match status" value="1"/>
</dbReference>
<gene>
    <name evidence="10" type="ORF">OFUS_LOCUS18647</name>
</gene>
<evidence type="ECO:0000256" key="7">
    <source>
        <dbReference type="PIRSR" id="PIRSR601820-3"/>
    </source>
</evidence>
<feature type="disulfide bond" evidence="7">
    <location>
        <begin position="23"/>
        <end position="85"/>
    </location>
</feature>
<dbReference type="InterPro" id="IPR001820">
    <property type="entry name" value="TIMP"/>
</dbReference>
<dbReference type="PANTHER" id="PTHR11844:SF33">
    <property type="entry name" value="TISSUE INHIBITOR OF METALLOPROTEINASE"/>
    <property type="match status" value="1"/>
</dbReference>
<feature type="disulfide bond" evidence="7">
    <location>
        <begin position="155"/>
        <end position="180"/>
    </location>
</feature>
<dbReference type="GO" id="GO:0008191">
    <property type="term" value="F:metalloendopeptidase inhibitor activity"/>
    <property type="evidence" value="ECO:0007669"/>
    <property type="project" value="InterPro"/>
</dbReference>
<dbReference type="InterPro" id="IPR008993">
    <property type="entry name" value="TIMP-like_OB-fold"/>
</dbReference>
<evidence type="ECO:0000256" key="3">
    <source>
        <dbReference type="ARBA" id="ARBA00022723"/>
    </source>
</evidence>
<evidence type="ECO:0000256" key="1">
    <source>
        <dbReference type="ARBA" id="ARBA00004613"/>
    </source>
</evidence>
<feature type="domain" description="NTR" evidence="9">
    <location>
        <begin position="23"/>
        <end position="138"/>
    </location>
</feature>
<evidence type="ECO:0000256" key="8">
    <source>
        <dbReference type="SAM" id="SignalP"/>
    </source>
</evidence>
<feature type="disulfide bond" evidence="7">
    <location>
        <begin position="35"/>
        <end position="138"/>
    </location>
</feature>
<dbReference type="Pfam" id="PF00965">
    <property type="entry name" value="TIMP"/>
    <property type="match status" value="1"/>
</dbReference>
<dbReference type="InterPro" id="IPR001134">
    <property type="entry name" value="Netrin_domain"/>
</dbReference>
<dbReference type="GO" id="GO:0031012">
    <property type="term" value="C:extracellular matrix"/>
    <property type="evidence" value="ECO:0007669"/>
    <property type="project" value="TreeGrafter"/>
</dbReference>
<keyword evidence="4 6" id="KW-0862">Zinc</keyword>
<dbReference type="PROSITE" id="PS00288">
    <property type="entry name" value="TIMP"/>
    <property type="match status" value="1"/>
</dbReference>
<protein>
    <recommendedName>
        <fullName evidence="9">NTR domain-containing protein</fullName>
    </recommendedName>
</protein>
<evidence type="ECO:0000256" key="4">
    <source>
        <dbReference type="ARBA" id="ARBA00022833"/>
    </source>
</evidence>
<dbReference type="InterPro" id="IPR030490">
    <property type="entry name" value="TIMP_CS"/>
</dbReference>
<feature type="chain" id="PRO_5035822687" description="NTR domain-containing protein" evidence="8">
    <location>
        <begin position="23"/>
        <end position="219"/>
    </location>
</feature>
<dbReference type="SUPFAM" id="SSF50242">
    <property type="entry name" value="TIMP-like"/>
    <property type="match status" value="1"/>
</dbReference>
<evidence type="ECO:0000256" key="2">
    <source>
        <dbReference type="ARBA" id="ARBA00022525"/>
    </source>
</evidence>
<keyword evidence="8" id="KW-0732">Signal</keyword>
<keyword evidence="5 7" id="KW-1015">Disulfide bond</keyword>
<dbReference type="EMBL" id="CAIIXF020000009">
    <property type="protein sequence ID" value="CAH1793848.1"/>
    <property type="molecule type" value="Genomic_DNA"/>
</dbReference>
<accession>A0A8S4PKX2</accession>
<keyword evidence="3 6" id="KW-0479">Metal-binding</keyword>
<keyword evidence="2" id="KW-0964">Secreted</keyword>
<feature type="binding site" evidence="6">
    <location>
        <position position="23"/>
    </location>
    <ligand>
        <name>Zn(2+)</name>
        <dbReference type="ChEBI" id="CHEBI:29105"/>
        <note>ligand shared with metalloproteinase partner</note>
    </ligand>
</feature>
<feature type="disulfide bond" evidence="7">
    <location>
        <begin position="25"/>
        <end position="111"/>
    </location>
</feature>
<comment type="caution">
    <text evidence="10">The sequence shown here is derived from an EMBL/GenBank/DDBJ whole genome shotgun (WGS) entry which is preliminary data.</text>
</comment>
<dbReference type="Gene3D" id="2.40.50.120">
    <property type="match status" value="1"/>
</dbReference>
<feature type="signal peptide" evidence="8">
    <location>
        <begin position="1"/>
        <end position="22"/>
    </location>
</feature>
<proteinExistence type="predicted"/>
<organism evidence="10 11">
    <name type="scientific">Owenia fusiformis</name>
    <name type="common">Polychaete worm</name>
    <dbReference type="NCBI Taxonomy" id="6347"/>
    <lineage>
        <taxon>Eukaryota</taxon>
        <taxon>Metazoa</taxon>
        <taxon>Spiralia</taxon>
        <taxon>Lophotrochozoa</taxon>
        <taxon>Annelida</taxon>
        <taxon>Polychaeta</taxon>
        <taxon>Sedentaria</taxon>
        <taxon>Canalipalpata</taxon>
        <taxon>Sabellida</taxon>
        <taxon>Oweniida</taxon>
        <taxon>Oweniidae</taxon>
        <taxon>Owenia</taxon>
    </lineage>
</organism>
<dbReference type="GO" id="GO:0051045">
    <property type="term" value="P:negative regulation of membrane protein ectodomain proteolysis"/>
    <property type="evidence" value="ECO:0007669"/>
    <property type="project" value="TreeGrafter"/>
</dbReference>
<dbReference type="Proteomes" id="UP000749559">
    <property type="component" value="Unassembled WGS sequence"/>
</dbReference>
<comment type="subcellular location">
    <subcellularLocation>
        <location evidence="1">Secreted</location>
    </subcellularLocation>
</comment>
<feature type="disulfide bond" evidence="7">
    <location>
        <begin position="140"/>
        <end position="187"/>
    </location>
</feature>
<evidence type="ECO:0000259" key="9">
    <source>
        <dbReference type="PROSITE" id="PS50189"/>
    </source>
</evidence>
<dbReference type="CDD" id="cd03577">
    <property type="entry name" value="NTR_TIMP_like"/>
    <property type="match status" value="1"/>
</dbReference>
<dbReference type="GO" id="GO:0002020">
    <property type="term" value="F:protease binding"/>
    <property type="evidence" value="ECO:0007669"/>
    <property type="project" value="TreeGrafter"/>
</dbReference>
<name>A0A8S4PKX2_OWEFU</name>
<sequence length="219" mass="24133">MEGCKFMLLCVVTMGIVTIVNACSCLPQHPQQHICGANFAIKALVQSKVTVGMQWVYTVQVQVTFKGSLGIGSATIYTAFQSAACGVYLQIGETYLLTGSFSGGQYHISLCGWNPLWSSLTFEQTIFIYNSCNPIYNCLCQVCSSWNSPCSLKSCEWDPSRSVQYGGNAYVNCEASYGACVSKRGRCSWISPPGTSNLRLCRNVREKKVEALFRRKKSD</sequence>
<evidence type="ECO:0000256" key="6">
    <source>
        <dbReference type="PIRSR" id="PIRSR601820-1"/>
    </source>
</evidence>
<evidence type="ECO:0000256" key="5">
    <source>
        <dbReference type="ARBA" id="ARBA00023157"/>
    </source>
</evidence>
<reference evidence="10" key="1">
    <citation type="submission" date="2022-03" db="EMBL/GenBank/DDBJ databases">
        <authorList>
            <person name="Martin C."/>
        </authorList>
    </citation>
    <scope>NUCLEOTIDE SEQUENCE</scope>
</reference>
<dbReference type="GO" id="GO:0005615">
    <property type="term" value="C:extracellular space"/>
    <property type="evidence" value="ECO:0007669"/>
    <property type="project" value="TreeGrafter"/>
</dbReference>